<name>A0A2C5YF92_9HYPO</name>
<comment type="caution">
    <text evidence="3">The sequence shown here is derived from an EMBL/GenBank/DDBJ whole genome shotgun (WGS) entry which is preliminary data.</text>
</comment>
<proteinExistence type="predicted"/>
<sequence length="110" mass="11710">MGPEGVMSHLPPRPRPSLATSDGDVTLADSLPSSPRQPPAYGDERAPAPPYEEFESDAKARRRAKERQAVFVRLLTSVFITVLVALIVAAVVVRIHDNHGSGGAKSSANP</sequence>
<dbReference type="Proteomes" id="UP000226192">
    <property type="component" value="Unassembled WGS sequence"/>
</dbReference>
<keyword evidence="2" id="KW-1133">Transmembrane helix</keyword>
<evidence type="ECO:0000256" key="2">
    <source>
        <dbReference type="SAM" id="Phobius"/>
    </source>
</evidence>
<dbReference type="AlphaFoldDB" id="A0A2C5YF92"/>
<organism evidence="3 4">
    <name type="scientific">Ophiocordyceps australis</name>
    <dbReference type="NCBI Taxonomy" id="1399860"/>
    <lineage>
        <taxon>Eukaryota</taxon>
        <taxon>Fungi</taxon>
        <taxon>Dikarya</taxon>
        <taxon>Ascomycota</taxon>
        <taxon>Pezizomycotina</taxon>
        <taxon>Sordariomycetes</taxon>
        <taxon>Hypocreomycetidae</taxon>
        <taxon>Hypocreales</taxon>
        <taxon>Ophiocordycipitaceae</taxon>
        <taxon>Ophiocordyceps</taxon>
    </lineage>
</organism>
<reference evidence="3 4" key="1">
    <citation type="submission" date="2017-06" db="EMBL/GenBank/DDBJ databases">
        <title>Ant-infecting Ophiocordyceps genomes reveal a high diversity of potential behavioral manipulation genes and a possible major role for enterotoxins.</title>
        <authorList>
            <person name="De Bekker C."/>
            <person name="Evans H.C."/>
            <person name="Brachmann A."/>
            <person name="Hughes D.P."/>
        </authorList>
    </citation>
    <scope>NUCLEOTIDE SEQUENCE [LARGE SCALE GENOMIC DNA]</scope>
    <source>
        <strain evidence="3 4">Map64</strain>
    </source>
</reference>
<keyword evidence="2" id="KW-0472">Membrane</keyword>
<protein>
    <submittedName>
        <fullName evidence="3">Uncharacterized protein</fullName>
    </submittedName>
</protein>
<keyword evidence="4" id="KW-1185">Reference proteome</keyword>
<keyword evidence="2" id="KW-0812">Transmembrane</keyword>
<dbReference type="EMBL" id="NJET01000010">
    <property type="protein sequence ID" value="PHH66150.1"/>
    <property type="molecule type" value="Genomic_DNA"/>
</dbReference>
<evidence type="ECO:0000313" key="4">
    <source>
        <dbReference type="Proteomes" id="UP000226192"/>
    </source>
</evidence>
<gene>
    <name evidence="3" type="ORF">CDD81_213</name>
</gene>
<feature type="transmembrane region" description="Helical" evidence="2">
    <location>
        <begin position="70"/>
        <end position="93"/>
    </location>
</feature>
<feature type="region of interest" description="Disordered" evidence="1">
    <location>
        <begin position="1"/>
        <end position="62"/>
    </location>
</feature>
<dbReference type="OrthoDB" id="5141772at2759"/>
<evidence type="ECO:0000313" key="3">
    <source>
        <dbReference type="EMBL" id="PHH66150.1"/>
    </source>
</evidence>
<accession>A0A2C5YF92</accession>
<evidence type="ECO:0000256" key="1">
    <source>
        <dbReference type="SAM" id="MobiDB-lite"/>
    </source>
</evidence>